<accession>A0A1X7ARJ2</accession>
<dbReference type="RefSeq" id="WP_087113146.1">
    <property type="nucleotide sequence ID" value="NZ_CBCSCN010000015.1"/>
</dbReference>
<dbReference type="OrthoDB" id="9812192at2"/>
<gene>
    <name evidence="2" type="primary">ycnE</name>
    <name evidence="2" type="ORF">EHSB41UT_04527</name>
</gene>
<keyword evidence="3" id="KW-1185">Reference proteome</keyword>
<protein>
    <submittedName>
        <fullName evidence="2">Putative monooxygenase YcnE</fullName>
        <ecNumber evidence="2">1.-.-.-</ecNumber>
    </submittedName>
</protein>
<dbReference type="PANTHER" id="PTHR33336:SF3">
    <property type="entry name" value="ABM DOMAIN-CONTAINING PROTEIN"/>
    <property type="match status" value="1"/>
</dbReference>
<dbReference type="PANTHER" id="PTHR33336">
    <property type="entry name" value="QUINOL MONOOXYGENASE YGIN-RELATED"/>
    <property type="match status" value="1"/>
</dbReference>
<evidence type="ECO:0000313" key="2">
    <source>
        <dbReference type="EMBL" id="SMA50710.1"/>
    </source>
</evidence>
<dbReference type="EMBL" id="FWPT01000015">
    <property type="protein sequence ID" value="SMA50710.1"/>
    <property type="molecule type" value="Genomic_DNA"/>
</dbReference>
<dbReference type="InterPro" id="IPR011008">
    <property type="entry name" value="Dimeric_a/b-barrel"/>
</dbReference>
<feature type="domain" description="ABM" evidence="1">
    <location>
        <begin position="26"/>
        <end position="114"/>
    </location>
</feature>
<organism evidence="2 3">
    <name type="scientific">Parendozoicomonas haliclonae</name>
    <dbReference type="NCBI Taxonomy" id="1960125"/>
    <lineage>
        <taxon>Bacteria</taxon>
        <taxon>Pseudomonadati</taxon>
        <taxon>Pseudomonadota</taxon>
        <taxon>Gammaproteobacteria</taxon>
        <taxon>Oceanospirillales</taxon>
        <taxon>Endozoicomonadaceae</taxon>
        <taxon>Parendozoicomonas</taxon>
    </lineage>
</organism>
<dbReference type="Proteomes" id="UP000196573">
    <property type="component" value="Unassembled WGS sequence"/>
</dbReference>
<evidence type="ECO:0000259" key="1">
    <source>
        <dbReference type="PROSITE" id="PS51725"/>
    </source>
</evidence>
<dbReference type="SUPFAM" id="SSF54909">
    <property type="entry name" value="Dimeric alpha+beta barrel"/>
    <property type="match status" value="1"/>
</dbReference>
<dbReference type="PROSITE" id="PS51725">
    <property type="entry name" value="ABM"/>
    <property type="match status" value="1"/>
</dbReference>
<dbReference type="EC" id="1.-.-.-" evidence="2"/>
<evidence type="ECO:0000313" key="3">
    <source>
        <dbReference type="Proteomes" id="UP000196573"/>
    </source>
</evidence>
<sequence>MRNIPVLDQFFYAEISENADIGGRMIINTVRGRVKPEFKETFIKKMISLSETVRAEEGCITYELSIVCEEPLITFLYEQWESQAAITAHLATPHMQKHFAEASPWFDSVTRETYEASSVSLDLS</sequence>
<keyword evidence="2" id="KW-0560">Oxidoreductase</keyword>
<dbReference type="InterPro" id="IPR007138">
    <property type="entry name" value="ABM_dom"/>
</dbReference>
<dbReference type="InterPro" id="IPR050744">
    <property type="entry name" value="AI-2_Isomerase_LsrG"/>
</dbReference>
<dbReference type="Pfam" id="PF03992">
    <property type="entry name" value="ABM"/>
    <property type="match status" value="1"/>
</dbReference>
<dbReference type="AlphaFoldDB" id="A0A1X7ARJ2"/>
<reference evidence="2 3" key="1">
    <citation type="submission" date="2017-03" db="EMBL/GenBank/DDBJ databases">
        <authorList>
            <person name="Afonso C.L."/>
            <person name="Miller P.J."/>
            <person name="Scott M.A."/>
            <person name="Spackman E."/>
            <person name="Goraichik I."/>
            <person name="Dimitrov K.M."/>
            <person name="Suarez D.L."/>
            <person name="Swayne D.E."/>
        </authorList>
    </citation>
    <scope>NUCLEOTIDE SEQUENCE [LARGE SCALE GENOMIC DNA]</scope>
    <source>
        <strain evidence="2">SB41UT1</strain>
    </source>
</reference>
<dbReference type="Gene3D" id="3.30.70.100">
    <property type="match status" value="1"/>
</dbReference>
<proteinExistence type="predicted"/>
<dbReference type="GO" id="GO:0004497">
    <property type="term" value="F:monooxygenase activity"/>
    <property type="evidence" value="ECO:0007669"/>
    <property type="project" value="UniProtKB-KW"/>
</dbReference>
<keyword evidence="2" id="KW-0503">Monooxygenase</keyword>
<name>A0A1X7ARJ2_9GAMM</name>